<accession>A0A7Z0WDU8</accession>
<reference evidence="2 3" key="1">
    <citation type="submission" date="2016-12" db="EMBL/GenBank/DDBJ databases">
        <title>The draft genome sequence of Actinophytocola xinjiangensis.</title>
        <authorList>
            <person name="Wang W."/>
            <person name="Yuan L."/>
        </authorList>
    </citation>
    <scope>NUCLEOTIDE SEQUENCE [LARGE SCALE GENOMIC DNA]</scope>
    <source>
        <strain evidence="2 3">CGMCC 4.4663</strain>
    </source>
</reference>
<comment type="caution">
    <text evidence="2">The sequence shown here is derived from an EMBL/GenBank/DDBJ whole genome shotgun (WGS) entry which is preliminary data.</text>
</comment>
<dbReference type="EMBL" id="MSIF01000034">
    <property type="protein sequence ID" value="OLF05051.1"/>
    <property type="molecule type" value="Genomic_DNA"/>
</dbReference>
<dbReference type="AlphaFoldDB" id="A0A7Z0WDU8"/>
<proteinExistence type="predicted"/>
<keyword evidence="1" id="KW-1133">Transmembrane helix</keyword>
<feature type="transmembrane region" description="Helical" evidence="1">
    <location>
        <begin position="62"/>
        <end position="84"/>
    </location>
</feature>
<keyword evidence="1" id="KW-0812">Transmembrane</keyword>
<protein>
    <submittedName>
        <fullName evidence="2">Uncharacterized protein</fullName>
    </submittedName>
</protein>
<evidence type="ECO:0000256" key="1">
    <source>
        <dbReference type="SAM" id="Phobius"/>
    </source>
</evidence>
<dbReference type="Proteomes" id="UP000185696">
    <property type="component" value="Unassembled WGS sequence"/>
</dbReference>
<keyword evidence="1" id="KW-0472">Membrane</keyword>
<name>A0A7Z0WDU8_9PSEU</name>
<sequence length="132" mass="12728">MSAGGAPVRNRVGSVAARTAATTSKLVLVLVLVPTALVVAAQGAAAAPVAEDDVAATSVSFGLLGPVGIGAVVLGFGGLVIGLLRHRRRVVTAAATGAVTTATVTLPVDATGTLPVLDTAAAPQRAAGERVG</sequence>
<gene>
    <name evidence="2" type="ORF">BLA60_38105</name>
</gene>
<organism evidence="2 3">
    <name type="scientific">Actinophytocola xinjiangensis</name>
    <dbReference type="NCBI Taxonomy" id="485602"/>
    <lineage>
        <taxon>Bacteria</taxon>
        <taxon>Bacillati</taxon>
        <taxon>Actinomycetota</taxon>
        <taxon>Actinomycetes</taxon>
        <taxon>Pseudonocardiales</taxon>
        <taxon>Pseudonocardiaceae</taxon>
    </lineage>
</organism>
<keyword evidence="3" id="KW-1185">Reference proteome</keyword>
<evidence type="ECO:0000313" key="3">
    <source>
        <dbReference type="Proteomes" id="UP000185696"/>
    </source>
</evidence>
<evidence type="ECO:0000313" key="2">
    <source>
        <dbReference type="EMBL" id="OLF05051.1"/>
    </source>
</evidence>